<dbReference type="PANTHER" id="PTHR33799:SF1">
    <property type="entry name" value="PTS SYSTEM MANNOSE-SPECIFIC EIIAB COMPONENT-RELATED"/>
    <property type="match status" value="1"/>
</dbReference>
<gene>
    <name evidence="9" type="primary">manX_3</name>
    <name evidence="9" type="ORF">ERS852381_00486</name>
</gene>
<evidence type="ECO:0000256" key="2">
    <source>
        <dbReference type="ARBA" id="ARBA00022448"/>
    </source>
</evidence>
<reference evidence="9 10" key="1">
    <citation type="submission" date="2015-09" db="EMBL/GenBank/DDBJ databases">
        <authorList>
            <consortium name="Pathogen Informatics"/>
        </authorList>
    </citation>
    <scope>NUCLEOTIDE SEQUENCE [LARGE SCALE GENOMIC DNA]</scope>
    <source>
        <strain evidence="9 10">2789STDY5608823</strain>
    </source>
</reference>
<keyword evidence="6" id="KW-0598">Phosphotransferase system</keyword>
<evidence type="ECO:0000313" key="9">
    <source>
        <dbReference type="EMBL" id="CUN64506.1"/>
    </source>
</evidence>
<comment type="subcellular location">
    <subcellularLocation>
        <location evidence="1">Cytoplasm</location>
    </subcellularLocation>
</comment>
<sequence>MVGFILTGHGQFAPGLASAIAMVAGDQPAFTVVPFEGDQAASYGEDLRAAITAMREECDGVLVFTDLLGGTPFNQSMMIAQDVDNVEILTGTNLPMVIELLFLRGNATLAELGEQAVTVGQTGITAQTVASVAGAEEEDIFGDEDGI</sequence>
<keyword evidence="2" id="KW-0813">Transport</keyword>
<organism evidence="9 10">
    <name type="scientific">Collinsella aerofaciens</name>
    <dbReference type="NCBI Taxonomy" id="74426"/>
    <lineage>
        <taxon>Bacteria</taxon>
        <taxon>Bacillati</taxon>
        <taxon>Actinomycetota</taxon>
        <taxon>Coriobacteriia</taxon>
        <taxon>Coriobacteriales</taxon>
        <taxon>Coriobacteriaceae</taxon>
        <taxon>Collinsella</taxon>
    </lineage>
</organism>
<keyword evidence="3" id="KW-0963">Cytoplasm</keyword>
<dbReference type="PROSITE" id="PS51096">
    <property type="entry name" value="PTS_EIIA_TYPE_4"/>
    <property type="match status" value="1"/>
</dbReference>
<keyword evidence="7" id="KW-0418">Kinase</keyword>
<dbReference type="Pfam" id="PF03610">
    <property type="entry name" value="EIIA-man"/>
    <property type="match status" value="1"/>
</dbReference>
<dbReference type="Gene3D" id="3.40.50.510">
    <property type="entry name" value="Phosphotransferase system, mannose-type IIA component"/>
    <property type="match status" value="1"/>
</dbReference>
<dbReference type="SUPFAM" id="SSF53062">
    <property type="entry name" value="PTS system fructose IIA component-like"/>
    <property type="match status" value="1"/>
</dbReference>
<evidence type="ECO:0000256" key="7">
    <source>
        <dbReference type="ARBA" id="ARBA00022777"/>
    </source>
</evidence>
<evidence type="ECO:0000256" key="1">
    <source>
        <dbReference type="ARBA" id="ARBA00004496"/>
    </source>
</evidence>
<dbReference type="InterPro" id="IPR033887">
    <property type="entry name" value="PTS_IIA_man"/>
</dbReference>
<dbReference type="GO" id="GO:0016020">
    <property type="term" value="C:membrane"/>
    <property type="evidence" value="ECO:0007669"/>
    <property type="project" value="InterPro"/>
</dbReference>
<evidence type="ECO:0000256" key="3">
    <source>
        <dbReference type="ARBA" id="ARBA00022490"/>
    </source>
</evidence>
<evidence type="ECO:0000256" key="4">
    <source>
        <dbReference type="ARBA" id="ARBA00022597"/>
    </source>
</evidence>
<dbReference type="CDD" id="cd00006">
    <property type="entry name" value="PTS_IIA_man"/>
    <property type="match status" value="1"/>
</dbReference>
<keyword evidence="4" id="KW-0762">Sugar transport</keyword>
<dbReference type="GO" id="GO:0005737">
    <property type="term" value="C:cytoplasm"/>
    <property type="evidence" value="ECO:0007669"/>
    <property type="project" value="UniProtKB-SubCell"/>
</dbReference>
<dbReference type="InterPro" id="IPR036662">
    <property type="entry name" value="PTS_EIIA_man-typ_sf"/>
</dbReference>
<feature type="domain" description="PTS EIIA type-4" evidence="8">
    <location>
        <begin position="1"/>
        <end position="124"/>
    </location>
</feature>
<proteinExistence type="predicted"/>
<dbReference type="GO" id="GO:0016301">
    <property type="term" value="F:kinase activity"/>
    <property type="evidence" value="ECO:0007669"/>
    <property type="project" value="UniProtKB-KW"/>
</dbReference>
<name>A0A173YMU6_9ACTN</name>
<evidence type="ECO:0000313" key="10">
    <source>
        <dbReference type="Proteomes" id="UP000095468"/>
    </source>
</evidence>
<evidence type="ECO:0000256" key="6">
    <source>
        <dbReference type="ARBA" id="ARBA00022683"/>
    </source>
</evidence>
<evidence type="ECO:0000256" key="5">
    <source>
        <dbReference type="ARBA" id="ARBA00022679"/>
    </source>
</evidence>
<dbReference type="Proteomes" id="UP000095468">
    <property type="component" value="Unassembled WGS sequence"/>
</dbReference>
<keyword evidence="5" id="KW-0808">Transferase</keyword>
<accession>A0A173YMU6</accession>
<dbReference type="PANTHER" id="PTHR33799">
    <property type="entry name" value="PTS PERMEASE-RELATED-RELATED"/>
    <property type="match status" value="1"/>
</dbReference>
<dbReference type="RefSeq" id="WP_055285490.1">
    <property type="nucleotide sequence ID" value="NZ_CYYP01000003.1"/>
</dbReference>
<dbReference type="EMBL" id="CYYP01000003">
    <property type="protein sequence ID" value="CUN64506.1"/>
    <property type="molecule type" value="Genomic_DNA"/>
</dbReference>
<dbReference type="GO" id="GO:0009401">
    <property type="term" value="P:phosphoenolpyruvate-dependent sugar phosphotransferase system"/>
    <property type="evidence" value="ECO:0007669"/>
    <property type="project" value="UniProtKB-KW"/>
</dbReference>
<dbReference type="AlphaFoldDB" id="A0A173YMU6"/>
<evidence type="ECO:0000259" key="8">
    <source>
        <dbReference type="PROSITE" id="PS51096"/>
    </source>
</evidence>
<dbReference type="InterPro" id="IPR004701">
    <property type="entry name" value="PTS_EIIA_man-typ"/>
</dbReference>
<protein>
    <submittedName>
        <fullName evidence="9">EIIAB-Man</fullName>
    </submittedName>
</protein>
<dbReference type="InterPro" id="IPR051471">
    <property type="entry name" value="Bacterial_PTS_sugar_comp"/>
</dbReference>